<protein>
    <submittedName>
        <fullName evidence="1">Uncharacterized protein</fullName>
    </submittedName>
</protein>
<gene>
    <name evidence="1" type="ORF">CR513_22287</name>
</gene>
<organism evidence="1 2">
    <name type="scientific">Mucuna pruriens</name>
    <name type="common">Velvet bean</name>
    <name type="synonym">Dolichos pruriens</name>
    <dbReference type="NCBI Taxonomy" id="157652"/>
    <lineage>
        <taxon>Eukaryota</taxon>
        <taxon>Viridiplantae</taxon>
        <taxon>Streptophyta</taxon>
        <taxon>Embryophyta</taxon>
        <taxon>Tracheophyta</taxon>
        <taxon>Spermatophyta</taxon>
        <taxon>Magnoliopsida</taxon>
        <taxon>eudicotyledons</taxon>
        <taxon>Gunneridae</taxon>
        <taxon>Pentapetalae</taxon>
        <taxon>rosids</taxon>
        <taxon>fabids</taxon>
        <taxon>Fabales</taxon>
        <taxon>Fabaceae</taxon>
        <taxon>Papilionoideae</taxon>
        <taxon>50 kb inversion clade</taxon>
        <taxon>NPAAA clade</taxon>
        <taxon>indigoferoid/millettioid clade</taxon>
        <taxon>Phaseoleae</taxon>
        <taxon>Mucuna</taxon>
    </lineage>
</organism>
<proteinExistence type="predicted"/>
<keyword evidence="2" id="KW-1185">Reference proteome</keyword>
<comment type="caution">
    <text evidence="1">The sequence shown here is derived from an EMBL/GenBank/DDBJ whole genome shotgun (WGS) entry which is preliminary data.</text>
</comment>
<reference evidence="1" key="1">
    <citation type="submission" date="2018-05" db="EMBL/GenBank/DDBJ databases">
        <title>Draft genome of Mucuna pruriens seed.</title>
        <authorList>
            <person name="Nnadi N.E."/>
            <person name="Vos R."/>
            <person name="Hasami M.H."/>
            <person name="Devisetty U.K."/>
            <person name="Aguiy J.C."/>
        </authorList>
    </citation>
    <scope>NUCLEOTIDE SEQUENCE [LARGE SCALE GENOMIC DNA]</scope>
    <source>
        <strain evidence="1">JCA_2017</strain>
    </source>
</reference>
<feature type="non-terminal residue" evidence="1">
    <location>
        <position position="1"/>
    </location>
</feature>
<dbReference type="AlphaFoldDB" id="A0A371GXH6"/>
<evidence type="ECO:0000313" key="2">
    <source>
        <dbReference type="Proteomes" id="UP000257109"/>
    </source>
</evidence>
<dbReference type="Proteomes" id="UP000257109">
    <property type="component" value="Unassembled WGS sequence"/>
</dbReference>
<name>A0A371GXH6_MUCPR</name>
<accession>A0A371GXH6</accession>
<sequence length="82" mass="9625">MSYSLGMEVRQKEGVQKDGAVYLKYCKTKDQLSDIFTKALPRSRNATDTRERWLMVLDRYSALHMIEVQTRSQHGQSLTNKW</sequence>
<dbReference type="EMBL" id="QJKJ01004182">
    <property type="protein sequence ID" value="RDX95221.1"/>
    <property type="molecule type" value="Genomic_DNA"/>
</dbReference>
<evidence type="ECO:0000313" key="1">
    <source>
        <dbReference type="EMBL" id="RDX95221.1"/>
    </source>
</evidence>